<proteinExistence type="predicted"/>
<sequence length="57" mass="6304">MPTITFKNTRKIIQGGKENSPREGERKGGVGAHKHTHTHFIIQHTNSSNPPPLHILG</sequence>
<keyword evidence="3" id="KW-1185">Reference proteome</keyword>
<accession>A0AAV8ZXD9</accession>
<dbReference type="EMBL" id="JAUJYN010000055">
    <property type="protein sequence ID" value="KAK1257208.1"/>
    <property type="molecule type" value="Genomic_DNA"/>
</dbReference>
<reference evidence="2" key="1">
    <citation type="journal article" date="2023" name="Nat. Commun.">
        <title>Diploid and tetraploid genomes of Acorus and the evolution of monocots.</title>
        <authorList>
            <person name="Ma L."/>
            <person name="Liu K.W."/>
            <person name="Li Z."/>
            <person name="Hsiao Y.Y."/>
            <person name="Qi Y."/>
            <person name="Fu T."/>
            <person name="Tang G.D."/>
            <person name="Zhang D."/>
            <person name="Sun W.H."/>
            <person name="Liu D.K."/>
            <person name="Li Y."/>
            <person name="Chen G.Z."/>
            <person name="Liu X.D."/>
            <person name="Liao X.Y."/>
            <person name="Jiang Y.T."/>
            <person name="Yu X."/>
            <person name="Hao Y."/>
            <person name="Huang J."/>
            <person name="Zhao X.W."/>
            <person name="Ke S."/>
            <person name="Chen Y.Y."/>
            <person name="Wu W.L."/>
            <person name="Hsu J.L."/>
            <person name="Lin Y.F."/>
            <person name="Huang M.D."/>
            <person name="Li C.Y."/>
            <person name="Huang L."/>
            <person name="Wang Z.W."/>
            <person name="Zhao X."/>
            <person name="Zhong W.Y."/>
            <person name="Peng D.H."/>
            <person name="Ahmad S."/>
            <person name="Lan S."/>
            <person name="Zhang J.S."/>
            <person name="Tsai W.C."/>
            <person name="Van de Peer Y."/>
            <person name="Liu Z.J."/>
        </authorList>
    </citation>
    <scope>NUCLEOTIDE SEQUENCE</scope>
    <source>
        <strain evidence="2">SCP</strain>
    </source>
</reference>
<reference evidence="2" key="2">
    <citation type="submission" date="2023-06" db="EMBL/GenBank/DDBJ databases">
        <authorList>
            <person name="Ma L."/>
            <person name="Liu K.-W."/>
            <person name="Li Z."/>
            <person name="Hsiao Y.-Y."/>
            <person name="Qi Y."/>
            <person name="Fu T."/>
            <person name="Tang G."/>
            <person name="Zhang D."/>
            <person name="Sun W.-H."/>
            <person name="Liu D.-K."/>
            <person name="Li Y."/>
            <person name="Chen G.-Z."/>
            <person name="Liu X.-D."/>
            <person name="Liao X.-Y."/>
            <person name="Jiang Y.-T."/>
            <person name="Yu X."/>
            <person name="Hao Y."/>
            <person name="Huang J."/>
            <person name="Zhao X.-W."/>
            <person name="Ke S."/>
            <person name="Chen Y.-Y."/>
            <person name="Wu W.-L."/>
            <person name="Hsu J.-L."/>
            <person name="Lin Y.-F."/>
            <person name="Huang M.-D."/>
            <person name="Li C.-Y."/>
            <person name="Huang L."/>
            <person name="Wang Z.-W."/>
            <person name="Zhao X."/>
            <person name="Zhong W.-Y."/>
            <person name="Peng D.-H."/>
            <person name="Ahmad S."/>
            <person name="Lan S."/>
            <person name="Zhang J.-S."/>
            <person name="Tsai W.-C."/>
            <person name="Van De Peer Y."/>
            <person name="Liu Z.-J."/>
        </authorList>
    </citation>
    <scope>NUCLEOTIDE SEQUENCE</scope>
    <source>
        <strain evidence="2">SCP</strain>
        <tissue evidence="2">Leaves</tissue>
    </source>
</reference>
<comment type="caution">
    <text evidence="2">The sequence shown here is derived from an EMBL/GenBank/DDBJ whole genome shotgun (WGS) entry which is preliminary data.</text>
</comment>
<evidence type="ECO:0000313" key="3">
    <source>
        <dbReference type="Proteomes" id="UP001179952"/>
    </source>
</evidence>
<gene>
    <name evidence="2" type="ORF">QJS04_geneDACA022584</name>
</gene>
<dbReference type="AlphaFoldDB" id="A0AAV8ZXD9"/>
<feature type="compositionally biased region" description="Basic and acidic residues" evidence="1">
    <location>
        <begin position="19"/>
        <end position="28"/>
    </location>
</feature>
<feature type="region of interest" description="Disordered" evidence="1">
    <location>
        <begin position="1"/>
        <end position="34"/>
    </location>
</feature>
<protein>
    <submittedName>
        <fullName evidence="2">Uncharacterized protein</fullName>
    </submittedName>
</protein>
<evidence type="ECO:0000313" key="2">
    <source>
        <dbReference type="EMBL" id="KAK1257208.1"/>
    </source>
</evidence>
<organism evidence="2 3">
    <name type="scientific">Acorus gramineus</name>
    <name type="common">Dwarf sweet flag</name>
    <dbReference type="NCBI Taxonomy" id="55184"/>
    <lineage>
        <taxon>Eukaryota</taxon>
        <taxon>Viridiplantae</taxon>
        <taxon>Streptophyta</taxon>
        <taxon>Embryophyta</taxon>
        <taxon>Tracheophyta</taxon>
        <taxon>Spermatophyta</taxon>
        <taxon>Magnoliopsida</taxon>
        <taxon>Liliopsida</taxon>
        <taxon>Acoraceae</taxon>
        <taxon>Acorus</taxon>
    </lineage>
</organism>
<name>A0AAV8ZXD9_ACOGR</name>
<evidence type="ECO:0000256" key="1">
    <source>
        <dbReference type="SAM" id="MobiDB-lite"/>
    </source>
</evidence>
<dbReference type="Proteomes" id="UP001179952">
    <property type="component" value="Unassembled WGS sequence"/>
</dbReference>